<protein>
    <recommendedName>
        <fullName evidence="3">LAGLIDADG endonuclease</fullName>
    </recommendedName>
</protein>
<organism evidence="1 2">
    <name type="scientific">Peronospora matthiolae</name>
    <dbReference type="NCBI Taxonomy" id="2874970"/>
    <lineage>
        <taxon>Eukaryota</taxon>
        <taxon>Sar</taxon>
        <taxon>Stramenopiles</taxon>
        <taxon>Oomycota</taxon>
        <taxon>Peronosporomycetes</taxon>
        <taxon>Peronosporales</taxon>
        <taxon>Peronosporaceae</taxon>
        <taxon>Peronospora</taxon>
    </lineage>
</organism>
<reference evidence="1" key="1">
    <citation type="submission" date="2024-01" db="EMBL/GenBank/DDBJ databases">
        <authorList>
            <person name="Webb A."/>
        </authorList>
    </citation>
    <scope>NUCLEOTIDE SEQUENCE</scope>
    <source>
        <strain evidence="1">Pm1</strain>
    </source>
</reference>
<dbReference type="AlphaFoldDB" id="A0AAV1UP61"/>
<evidence type="ECO:0008006" key="3">
    <source>
        <dbReference type="Google" id="ProtNLM"/>
    </source>
</evidence>
<dbReference type="Proteomes" id="UP001162060">
    <property type="component" value="Unassembled WGS sequence"/>
</dbReference>
<dbReference type="EMBL" id="CAKLBY020000221">
    <property type="protein sequence ID" value="CAK7935447.1"/>
    <property type="molecule type" value="Genomic_DNA"/>
</dbReference>
<comment type="caution">
    <text evidence="1">The sequence shown here is derived from an EMBL/GenBank/DDBJ whole genome shotgun (WGS) entry which is preliminary data.</text>
</comment>
<evidence type="ECO:0000313" key="2">
    <source>
        <dbReference type="Proteomes" id="UP001162060"/>
    </source>
</evidence>
<accession>A0AAV1UP61</accession>
<proteinExistence type="predicted"/>
<gene>
    <name evidence="1" type="ORF">PM001_LOCUS20597</name>
</gene>
<sequence length="53" mass="5726">MCGIDGSASEFVRSLVVMLNNFKESGMIVLNAKQSGIVVATKKKRIVVATKKK</sequence>
<evidence type="ECO:0000313" key="1">
    <source>
        <dbReference type="EMBL" id="CAK7935447.1"/>
    </source>
</evidence>
<name>A0AAV1UP61_9STRA</name>